<sequence length="297" mass="32211">MMIKPAIGSDIGGTHITCRLFDLHTNSFDGSRIVRSAVDCHAPAGEILDKWASSVIQAAGEIPLSSLAGIGMAMPGPFDYESGVAWFENVGKFEQLYGVNIREELLARFQLPKDFRIRFQNDAACFAIGESYTGQVAAHRRLLAITLGTGFGTTFIKDHLPVAGKYGIPDDGFLYHIAAGNSIADDQFSTRWFLKEYLRLTGNTIAGVKELAQQAEHNELVAGIFMDFGKALGEFLAPWLLGFDAGGLVIGGNISAAFPLFGEQMQHVFTLHNVNTQTYISQHQEDSALSGSACLCL</sequence>
<dbReference type="Proteomes" id="UP000053091">
    <property type="component" value="Unassembled WGS sequence"/>
</dbReference>
<name>A0A0S7BU79_9BACT</name>
<comment type="similarity">
    <text evidence="1">Belongs to the ROK (NagC/XylR) family.</text>
</comment>
<gene>
    <name evidence="2" type="ORF">TBC1_11183</name>
</gene>
<dbReference type="InterPro" id="IPR043129">
    <property type="entry name" value="ATPase_NBD"/>
</dbReference>
<keyword evidence="2" id="KW-0418">Kinase</keyword>
<keyword evidence="3" id="KW-1185">Reference proteome</keyword>
<dbReference type="OrthoDB" id="9808275at2"/>
<dbReference type="InterPro" id="IPR000600">
    <property type="entry name" value="ROK"/>
</dbReference>
<keyword evidence="2" id="KW-0808">Transferase</keyword>
<proteinExistence type="inferred from homology"/>
<dbReference type="SUPFAM" id="SSF53067">
    <property type="entry name" value="Actin-like ATPase domain"/>
    <property type="match status" value="1"/>
</dbReference>
<dbReference type="PANTHER" id="PTHR18964">
    <property type="entry name" value="ROK (REPRESSOR, ORF, KINASE) FAMILY"/>
    <property type="match status" value="1"/>
</dbReference>
<dbReference type="PANTHER" id="PTHR18964:SF149">
    <property type="entry name" value="BIFUNCTIONAL UDP-N-ACETYLGLUCOSAMINE 2-EPIMERASE_N-ACETYLMANNOSAMINE KINASE"/>
    <property type="match status" value="1"/>
</dbReference>
<dbReference type="Pfam" id="PF00480">
    <property type="entry name" value="ROK"/>
    <property type="match status" value="1"/>
</dbReference>
<accession>A0A0S7BU79</accession>
<dbReference type="STRING" id="1678841.TBC1_11183"/>
<dbReference type="Gene3D" id="3.30.420.40">
    <property type="match status" value="2"/>
</dbReference>
<dbReference type="AlphaFoldDB" id="A0A0S7BU79"/>
<dbReference type="CDD" id="cd23763">
    <property type="entry name" value="ASKHA_ATPase_ROK"/>
    <property type="match status" value="1"/>
</dbReference>
<evidence type="ECO:0000256" key="1">
    <source>
        <dbReference type="ARBA" id="ARBA00006479"/>
    </source>
</evidence>
<reference evidence="2" key="1">
    <citation type="journal article" date="2015" name="Genome Announc.">
        <title>Draft Genome Sequence of Bacteroidales Strain TBC1, a Novel Isolate from a Methanogenic Wastewater Treatment System.</title>
        <authorList>
            <person name="Tourlousse D.M."/>
            <person name="Matsuura N."/>
            <person name="Sun L."/>
            <person name="Toyonaga M."/>
            <person name="Kuroda K."/>
            <person name="Ohashi A."/>
            <person name="Cruz R."/>
            <person name="Yamaguchi T."/>
            <person name="Sekiguchi Y."/>
        </authorList>
    </citation>
    <scope>NUCLEOTIDE SEQUENCE [LARGE SCALE GENOMIC DNA]</scope>
    <source>
        <strain evidence="2">TBC1</strain>
    </source>
</reference>
<protein>
    <submittedName>
        <fullName evidence="2">Sugar kinase of the NBD/HSP70 family</fullName>
    </submittedName>
</protein>
<evidence type="ECO:0000313" key="3">
    <source>
        <dbReference type="Proteomes" id="UP000053091"/>
    </source>
</evidence>
<dbReference type="RefSeq" id="WP_062037172.1">
    <property type="nucleotide sequence ID" value="NZ_DF968182.1"/>
</dbReference>
<evidence type="ECO:0000313" key="2">
    <source>
        <dbReference type="EMBL" id="GAP42055.1"/>
    </source>
</evidence>
<dbReference type="GO" id="GO:0016301">
    <property type="term" value="F:kinase activity"/>
    <property type="evidence" value="ECO:0007669"/>
    <property type="project" value="UniProtKB-KW"/>
</dbReference>
<dbReference type="EMBL" id="DF968182">
    <property type="protein sequence ID" value="GAP42055.1"/>
    <property type="molecule type" value="Genomic_DNA"/>
</dbReference>
<organism evidence="2">
    <name type="scientific">Lentimicrobium saccharophilum</name>
    <dbReference type="NCBI Taxonomy" id="1678841"/>
    <lineage>
        <taxon>Bacteria</taxon>
        <taxon>Pseudomonadati</taxon>
        <taxon>Bacteroidota</taxon>
        <taxon>Bacteroidia</taxon>
        <taxon>Bacteroidales</taxon>
        <taxon>Lentimicrobiaceae</taxon>
        <taxon>Lentimicrobium</taxon>
    </lineage>
</organism>